<gene>
    <name evidence="1" type="ORF">ACFQ4H_06075</name>
</gene>
<accession>A0ABW3Y882</accession>
<organism evidence="1 2">
    <name type="scientific">Micromonospora sonneratiae</name>
    <dbReference type="NCBI Taxonomy" id="1184706"/>
    <lineage>
        <taxon>Bacteria</taxon>
        <taxon>Bacillati</taxon>
        <taxon>Actinomycetota</taxon>
        <taxon>Actinomycetes</taxon>
        <taxon>Micromonosporales</taxon>
        <taxon>Micromonosporaceae</taxon>
        <taxon>Micromonospora</taxon>
    </lineage>
</organism>
<evidence type="ECO:0000313" key="1">
    <source>
        <dbReference type="EMBL" id="MFD1320658.1"/>
    </source>
</evidence>
<evidence type="ECO:0008006" key="3">
    <source>
        <dbReference type="Google" id="ProtNLM"/>
    </source>
</evidence>
<comment type="caution">
    <text evidence="1">The sequence shown here is derived from an EMBL/GenBank/DDBJ whole genome shotgun (WGS) entry which is preliminary data.</text>
</comment>
<proteinExistence type="predicted"/>
<reference evidence="2" key="1">
    <citation type="journal article" date="2019" name="Int. J. Syst. Evol. Microbiol.">
        <title>The Global Catalogue of Microorganisms (GCM) 10K type strain sequencing project: providing services to taxonomists for standard genome sequencing and annotation.</title>
        <authorList>
            <consortium name="The Broad Institute Genomics Platform"/>
            <consortium name="The Broad Institute Genome Sequencing Center for Infectious Disease"/>
            <person name="Wu L."/>
            <person name="Ma J."/>
        </authorList>
    </citation>
    <scope>NUCLEOTIDE SEQUENCE [LARGE SCALE GENOMIC DNA]</scope>
    <source>
        <strain evidence="2">JCM 31037</strain>
    </source>
</reference>
<name>A0ABW3Y882_9ACTN</name>
<keyword evidence="2" id="KW-1185">Reference proteome</keyword>
<protein>
    <recommendedName>
        <fullName evidence="3">DNA-binding protein</fullName>
    </recommendedName>
</protein>
<dbReference type="EMBL" id="JBHTMP010000006">
    <property type="protein sequence ID" value="MFD1320658.1"/>
    <property type="molecule type" value="Genomic_DNA"/>
</dbReference>
<dbReference type="RefSeq" id="WP_377567867.1">
    <property type="nucleotide sequence ID" value="NZ_JBHTMP010000006.1"/>
</dbReference>
<sequence length="1638" mass="177954">MSQQTVDGMTTDLANALLDAGAVLPTHVSSGDDDTVDVLTARAYRHPVLGERTVVRLVPRALGEADDLTMDFLGFARPERVVEVGQVRQQALGFPAWALVNDPANGHHALALVKEMERLARKAKSRIGPAKEGFDALGEQLARAVPHFLPTYYEQAGRAFLAADSSSYAAMMFGKAREAEQVYGLDVDPERQHAVFLEFALAGALSAKALSAHARDLATRCAPDVAYERFRRLCVERTLGGLPPYAAMPTDLRRLAKKAKLDQTEADERLIADIVAAPALLLAPESFWTAYRAPLAGLARRQPQLRGRLLGMLPENCSSEAWLTVLTEAGATEALYAPADTVAEETASPDGPAGWLSRFANQRARRYRRDEPRLPALLALVEQMVDRLVADGAPLTLTRHDLDLDLVDLCLARGVQVALPEHGSINLPVGSWLKDQIPGRRDLLALAADPRFATRLGDAVEEVLASRSRYGQQPDAQLLRDVTAVPGLTEALRGWWSRLADRVTGAGLPEIHHQLGRLAPVSYPETFAVNPDAARRIADHSLTPLLGRTLRAGLLDEYGWPALEQAAARLDEIASAKDEDSTHLIPQWPYLIVQRGRLVLVVGHDGIVMEHLLRVPAKYLQYYWNLRLRYVDDQLLVGYGWGSDSWAYWSGNPDDPFQLGDGAFQNPGQSLALPGGGRTSGGRPFLVGDHSEQHVGRVVTDGRSYWVLTRVDDRQVWHEYDPATGERGRASLPSFFEDGAVDGSWLANEASSLRTAPDGLADSPLGIRDRLVGWRLRVTPQDVEYGQSVDGRAFRLSRKDGSHRNLVGAIRFPGSDLDHGVIWRSQWRSSEATVITPDGLATGKYDVGVHTGPFAAGTSLVPPVSFWHYLRPRDLPGSTALRALTDAQADELLTEATELTGPTDGLAEESDVRELVARTLPQLTDPALIAGVAGVVRLAAGHARRLRSFASALDGQAVVVPATVEQGPQLVADELINAAVGDLLNSCWNRRDSAARLFLLLGRAVSCAPDSSTADRGWRLRTSILAPEDPSHPTETPESDEVLDRVDRDWLDLLGMLPAVLYRAASPQLTRVHRDALLELLDICVDSGLFTPGARARRLTLIADAVPTVQRGDVVEVGQRRLFILRVDVRDNEVYALDYAPDGVFGPVPHARITGETVLELGTVSPELLAAFVSAIRTNGPVPWRPELVGKLSVEVGMSRAEAVHLISGLPTGQSTSDEDAGPDSTPLAELGITSTELNTARQTWGQHSRAARRRFLGMLLPAEVQTLWTDGPCLDQLRAHWIERYGHRTPVADELIVALDRAGAAAPMGSSEFLHGIAAPETCRWLNHTQRADEDGVGAESMMIAIARAVPWLAYHLPANHALRAGLPKAVSLLRQRLADPELRLRVGYLDQGKIEKLAALLGVTAVTDPSGSITVGPLFFPPDTGWRVVDLRPAALTGAEDPLLGVVTSRLSSANPRTVEALRLVLGNRIDTMLDADPTTEGAVEAPHDPSRSVPELVTEVATTHGLTADAATLYLQLLALPNPTDRNVAGWTGWKPARLKAARAALAATDLVVEAKRSRAGRSLFLPGGWLALKSPHLPVERWKIPLLTLDADGGTALDIVLPIAPAPRLFVMAWDRVRNGDAPRFDELVTERRR</sequence>
<evidence type="ECO:0000313" key="2">
    <source>
        <dbReference type="Proteomes" id="UP001597260"/>
    </source>
</evidence>
<dbReference type="Proteomes" id="UP001597260">
    <property type="component" value="Unassembled WGS sequence"/>
</dbReference>